<keyword evidence="6" id="KW-0472">Membrane</keyword>
<dbReference type="EMBL" id="JAWRVG010000038">
    <property type="protein sequence ID" value="KAK4066217.1"/>
    <property type="molecule type" value="Genomic_DNA"/>
</dbReference>
<keyword evidence="6" id="KW-0812">Transmembrane</keyword>
<proteinExistence type="inferred from homology"/>
<dbReference type="GeneID" id="87922757"/>
<dbReference type="InterPro" id="IPR027417">
    <property type="entry name" value="P-loop_NTPase"/>
</dbReference>
<feature type="domain" description="IRG-type G" evidence="7">
    <location>
        <begin position="112"/>
        <end position="330"/>
    </location>
</feature>
<keyword evidence="9" id="KW-1185">Reference proteome</keyword>
<dbReference type="SUPFAM" id="SSF52540">
    <property type="entry name" value="P-loop containing nucleoside triphosphate hydrolases"/>
    <property type="match status" value="1"/>
</dbReference>
<keyword evidence="3" id="KW-0378">Hydrolase</keyword>
<evidence type="ECO:0000256" key="2">
    <source>
        <dbReference type="ARBA" id="ARBA00022741"/>
    </source>
</evidence>
<evidence type="ECO:0000256" key="3">
    <source>
        <dbReference type="ARBA" id="ARBA00022801"/>
    </source>
</evidence>
<reference evidence="8" key="1">
    <citation type="submission" date="2023-11" db="EMBL/GenBank/DDBJ databases">
        <title>The genome sequences of three competitors of mushroom-forming fungi.</title>
        <authorList>
            <person name="Beijen E."/>
            <person name="Ohm R.A."/>
        </authorList>
    </citation>
    <scope>NUCLEOTIDE SEQUENCE</scope>
    <source>
        <strain evidence="8">CBS 100526</strain>
    </source>
</reference>
<dbReference type="InterPro" id="IPR030385">
    <property type="entry name" value="G_IRG_dom"/>
</dbReference>
<evidence type="ECO:0000313" key="9">
    <source>
        <dbReference type="Proteomes" id="UP001273209"/>
    </source>
</evidence>
<dbReference type="InterPro" id="IPR007743">
    <property type="entry name" value="Immunity-related_GTPase-like"/>
</dbReference>
<organism evidence="8 9">
    <name type="scientific">Trichoderma aggressivum f. europaeum</name>
    <dbReference type="NCBI Taxonomy" id="173218"/>
    <lineage>
        <taxon>Eukaryota</taxon>
        <taxon>Fungi</taxon>
        <taxon>Dikarya</taxon>
        <taxon>Ascomycota</taxon>
        <taxon>Pezizomycotina</taxon>
        <taxon>Sordariomycetes</taxon>
        <taxon>Hypocreomycetidae</taxon>
        <taxon>Hypocreales</taxon>
        <taxon>Hypocreaceae</taxon>
        <taxon>Trichoderma</taxon>
    </lineage>
</organism>
<dbReference type="Pfam" id="PF05049">
    <property type="entry name" value="IIGP"/>
    <property type="match status" value="1"/>
</dbReference>
<gene>
    <name evidence="8" type="ORF">Triagg1_8049</name>
</gene>
<evidence type="ECO:0000256" key="6">
    <source>
        <dbReference type="SAM" id="Phobius"/>
    </source>
</evidence>
<evidence type="ECO:0000256" key="5">
    <source>
        <dbReference type="SAM" id="MobiDB-lite"/>
    </source>
</evidence>
<evidence type="ECO:0000259" key="7">
    <source>
        <dbReference type="PROSITE" id="PS51716"/>
    </source>
</evidence>
<evidence type="ECO:0000313" key="8">
    <source>
        <dbReference type="EMBL" id="KAK4066217.1"/>
    </source>
</evidence>
<dbReference type="GO" id="GO:0016787">
    <property type="term" value="F:hydrolase activity"/>
    <property type="evidence" value="ECO:0007669"/>
    <property type="project" value="UniProtKB-KW"/>
</dbReference>
<sequence>MHLPLRLSVDIFMLALGAALGYMLGAKNGQVIQQALGIGAVVKPSDARSGDGSGYGGMSERDKSLSGVSMRRNDALEKTNNLCFAGGMDPADPDISPEDVEEAKRDINHDPDTVNIAVAGNANAGNMKSSLLNANRNLSNDSPDWAPTGGSEVTRHRHRYPDPAHNCVWHDLPGAGTQSVTAFGYDYSQKLFAYDKVVLVHETTLTEVSLTMPMLVSGNRQKRVFVINGLPAQSDVRLLQVCRVFKQPCIVVRTKSDMHIYNYLKERRTPKRTPEEAREDFLSDVRQDVARFKEQAEASQARFVPKFHDFVVSTAGVEAFVRMTWWMRLVSLRNWSDKNMIVTARVEKLVK</sequence>
<protein>
    <recommendedName>
        <fullName evidence="7">IRG-type G domain-containing protein</fullName>
    </recommendedName>
</protein>
<dbReference type="PANTHER" id="PTHR32341:SF10">
    <property type="entry name" value="INTERFERON-INDUCIBLE GTPASE 5"/>
    <property type="match status" value="1"/>
</dbReference>
<dbReference type="RefSeq" id="XP_062752894.1">
    <property type="nucleotide sequence ID" value="XM_062902853.1"/>
</dbReference>
<dbReference type="GO" id="GO:0016020">
    <property type="term" value="C:membrane"/>
    <property type="evidence" value="ECO:0007669"/>
    <property type="project" value="InterPro"/>
</dbReference>
<comment type="similarity">
    <text evidence="1">Belongs to the TRAFAC class dynamin-like GTPase superfamily. IRG family.</text>
</comment>
<dbReference type="GO" id="GO:0005525">
    <property type="term" value="F:GTP binding"/>
    <property type="evidence" value="ECO:0007669"/>
    <property type="project" value="UniProtKB-KW"/>
</dbReference>
<dbReference type="Proteomes" id="UP001273209">
    <property type="component" value="Unassembled WGS sequence"/>
</dbReference>
<dbReference type="AlphaFoldDB" id="A0AAE1I8W2"/>
<evidence type="ECO:0000256" key="1">
    <source>
        <dbReference type="ARBA" id="ARBA00005429"/>
    </source>
</evidence>
<dbReference type="PANTHER" id="PTHR32341">
    <property type="entry name" value="INTERFERON-INDUCIBLE GTPASE"/>
    <property type="match status" value="1"/>
</dbReference>
<dbReference type="PROSITE" id="PS51716">
    <property type="entry name" value="G_IRG"/>
    <property type="match status" value="1"/>
</dbReference>
<keyword evidence="6" id="KW-1133">Transmembrane helix</keyword>
<feature type="region of interest" description="Disordered" evidence="5">
    <location>
        <begin position="47"/>
        <end position="67"/>
    </location>
</feature>
<keyword evidence="4" id="KW-0342">GTP-binding</keyword>
<evidence type="ECO:0000256" key="4">
    <source>
        <dbReference type="ARBA" id="ARBA00023134"/>
    </source>
</evidence>
<dbReference type="Gene3D" id="3.40.50.300">
    <property type="entry name" value="P-loop containing nucleotide triphosphate hydrolases"/>
    <property type="match status" value="1"/>
</dbReference>
<dbReference type="InterPro" id="IPR051515">
    <property type="entry name" value="IRG"/>
</dbReference>
<accession>A0AAE1I8W2</accession>
<name>A0AAE1I8W2_9HYPO</name>
<comment type="caution">
    <text evidence="8">The sequence shown here is derived from an EMBL/GenBank/DDBJ whole genome shotgun (WGS) entry which is preliminary data.</text>
</comment>
<feature type="transmembrane region" description="Helical" evidence="6">
    <location>
        <begin position="7"/>
        <end position="25"/>
    </location>
</feature>
<keyword evidence="2" id="KW-0547">Nucleotide-binding</keyword>